<dbReference type="PANTHER" id="PTHR43829:SF9">
    <property type="entry name" value="AQUAPORIN-9"/>
    <property type="match status" value="1"/>
</dbReference>
<dbReference type="InterPro" id="IPR022357">
    <property type="entry name" value="MIP_CS"/>
</dbReference>
<evidence type="ECO:0000313" key="10">
    <source>
        <dbReference type="EMBL" id="SES50060.1"/>
    </source>
</evidence>
<keyword evidence="11" id="KW-1185">Reference proteome</keyword>
<evidence type="ECO:0000256" key="2">
    <source>
        <dbReference type="ARBA" id="ARBA00006175"/>
    </source>
</evidence>
<dbReference type="Gene3D" id="1.20.1080.10">
    <property type="entry name" value="Glycerol uptake facilitator protein"/>
    <property type="match status" value="1"/>
</dbReference>
<proteinExistence type="inferred from homology"/>
<feature type="transmembrane region" description="Helical" evidence="9">
    <location>
        <begin position="228"/>
        <end position="249"/>
    </location>
</feature>
<evidence type="ECO:0000313" key="11">
    <source>
        <dbReference type="Proteomes" id="UP000199019"/>
    </source>
</evidence>
<dbReference type="Pfam" id="PF00230">
    <property type="entry name" value="MIP"/>
    <property type="match status" value="1"/>
</dbReference>
<accession>A0A1H9XV63</accession>
<dbReference type="InterPro" id="IPR050363">
    <property type="entry name" value="MIP/Aquaporin"/>
</dbReference>
<evidence type="ECO:0000256" key="4">
    <source>
        <dbReference type="ARBA" id="ARBA00022692"/>
    </source>
</evidence>
<keyword evidence="3 7" id="KW-0813">Transport</keyword>
<dbReference type="Proteomes" id="UP000199019">
    <property type="component" value="Unassembled WGS sequence"/>
</dbReference>
<dbReference type="SUPFAM" id="SSF81338">
    <property type="entry name" value="Aquaporin-like"/>
    <property type="match status" value="1"/>
</dbReference>
<comment type="similarity">
    <text evidence="2 7">Belongs to the MIP/aquaporin (TC 1.A.8) family.</text>
</comment>
<evidence type="ECO:0000256" key="9">
    <source>
        <dbReference type="SAM" id="Phobius"/>
    </source>
</evidence>
<feature type="transmembrane region" description="Helical" evidence="9">
    <location>
        <begin position="89"/>
        <end position="111"/>
    </location>
</feature>
<protein>
    <submittedName>
        <fullName evidence="10">Glycerol uptake facilitator protein</fullName>
    </submittedName>
</protein>
<dbReference type="NCBIfam" id="TIGR00861">
    <property type="entry name" value="MIP"/>
    <property type="match status" value="1"/>
</dbReference>
<evidence type="ECO:0000256" key="5">
    <source>
        <dbReference type="ARBA" id="ARBA00022989"/>
    </source>
</evidence>
<feature type="transmembrane region" description="Helical" evidence="9">
    <location>
        <begin position="47"/>
        <end position="68"/>
    </location>
</feature>
<sequence length="283" mass="29687">MATLARRPLVGELVAEFLGTLVLILFGTAVVAQVVTSKGDLGDHDSIAWAWGLGVVFGVYTAARISGAHLNPAVTVALAAFRDFEWRKVLPYSVAQVAGAFVAALIVRAGYAEAIATIDPKHTVATQGIFSTLPGNGAMDVSHGSALLDQIIGTAILLFLILAVTDTRNSAPVAWMAPFIVGLIVVAIGMAWGTNAGYAINPARDLGPRLASFITGYQTAFEDQNGALYFWVPIVGPIVGGLLGAAAYVHLVERFLPLAEEETEVGEVPTEAPNPHSEAQSVR</sequence>
<dbReference type="PROSITE" id="PS00221">
    <property type="entry name" value="MIP"/>
    <property type="match status" value="1"/>
</dbReference>
<dbReference type="PRINTS" id="PR00783">
    <property type="entry name" value="MINTRINSICP"/>
</dbReference>
<dbReference type="OrthoDB" id="9807293at2"/>
<evidence type="ECO:0000256" key="1">
    <source>
        <dbReference type="ARBA" id="ARBA00004141"/>
    </source>
</evidence>
<feature type="region of interest" description="Disordered" evidence="8">
    <location>
        <begin position="263"/>
        <end position="283"/>
    </location>
</feature>
<evidence type="ECO:0000256" key="7">
    <source>
        <dbReference type="RuleBase" id="RU000477"/>
    </source>
</evidence>
<comment type="subcellular location">
    <subcellularLocation>
        <location evidence="1">Membrane</location>
        <topology evidence="1">Multi-pass membrane protein</topology>
    </subcellularLocation>
</comment>
<evidence type="ECO:0000256" key="3">
    <source>
        <dbReference type="ARBA" id="ARBA00022448"/>
    </source>
</evidence>
<gene>
    <name evidence="10" type="ORF">SAMN05216199_0600</name>
</gene>
<feature type="transmembrane region" description="Helical" evidence="9">
    <location>
        <begin position="12"/>
        <end position="35"/>
    </location>
</feature>
<dbReference type="GO" id="GO:0015254">
    <property type="term" value="F:glycerol channel activity"/>
    <property type="evidence" value="ECO:0007669"/>
    <property type="project" value="TreeGrafter"/>
</dbReference>
<dbReference type="InterPro" id="IPR000425">
    <property type="entry name" value="MIP"/>
</dbReference>
<keyword evidence="5 9" id="KW-1133">Transmembrane helix</keyword>
<dbReference type="RefSeq" id="WP_091763393.1">
    <property type="nucleotide sequence ID" value="NZ_FOHB01000017.1"/>
</dbReference>
<keyword evidence="4 7" id="KW-0812">Transmembrane</keyword>
<dbReference type="AlphaFoldDB" id="A0A1H9XV63"/>
<name>A0A1H9XV63_9MICO</name>
<feature type="transmembrane region" description="Helical" evidence="9">
    <location>
        <begin position="147"/>
        <end position="165"/>
    </location>
</feature>
<dbReference type="GO" id="GO:0015250">
    <property type="term" value="F:water channel activity"/>
    <property type="evidence" value="ECO:0007669"/>
    <property type="project" value="TreeGrafter"/>
</dbReference>
<keyword evidence="6 9" id="KW-0472">Membrane</keyword>
<dbReference type="InterPro" id="IPR023271">
    <property type="entry name" value="Aquaporin-like"/>
</dbReference>
<dbReference type="EMBL" id="FOHB01000017">
    <property type="protein sequence ID" value="SES50060.1"/>
    <property type="molecule type" value="Genomic_DNA"/>
</dbReference>
<dbReference type="CDD" id="cd00333">
    <property type="entry name" value="MIP"/>
    <property type="match status" value="1"/>
</dbReference>
<dbReference type="GO" id="GO:0005886">
    <property type="term" value="C:plasma membrane"/>
    <property type="evidence" value="ECO:0007669"/>
    <property type="project" value="TreeGrafter"/>
</dbReference>
<reference evidence="11" key="1">
    <citation type="submission" date="2016-10" db="EMBL/GenBank/DDBJ databases">
        <authorList>
            <person name="Varghese N."/>
            <person name="Submissions S."/>
        </authorList>
    </citation>
    <scope>NUCLEOTIDE SEQUENCE [LARGE SCALE GENOMIC DNA]</scope>
    <source>
        <strain evidence="11">CGMCC 1.6963</strain>
    </source>
</reference>
<dbReference type="STRING" id="587636.SAMN05216199_0600"/>
<feature type="transmembrane region" description="Helical" evidence="9">
    <location>
        <begin position="172"/>
        <end position="192"/>
    </location>
</feature>
<dbReference type="PANTHER" id="PTHR43829">
    <property type="entry name" value="AQUAPORIN OR AQUAGLYCEROPORIN RELATED"/>
    <property type="match status" value="1"/>
</dbReference>
<evidence type="ECO:0000256" key="6">
    <source>
        <dbReference type="ARBA" id="ARBA00023136"/>
    </source>
</evidence>
<organism evidence="10 11">
    <name type="scientific">Pedococcus cremeus</name>
    <dbReference type="NCBI Taxonomy" id="587636"/>
    <lineage>
        <taxon>Bacteria</taxon>
        <taxon>Bacillati</taxon>
        <taxon>Actinomycetota</taxon>
        <taxon>Actinomycetes</taxon>
        <taxon>Micrococcales</taxon>
        <taxon>Intrasporangiaceae</taxon>
        <taxon>Pedococcus</taxon>
    </lineage>
</organism>
<evidence type="ECO:0000256" key="8">
    <source>
        <dbReference type="SAM" id="MobiDB-lite"/>
    </source>
</evidence>